<protein>
    <recommendedName>
        <fullName evidence="3">CCHC-type domain-containing protein</fullName>
    </recommendedName>
</protein>
<dbReference type="EMBL" id="JAEFCI010004517">
    <property type="protein sequence ID" value="KAG5460898.1"/>
    <property type="molecule type" value="Genomic_DNA"/>
</dbReference>
<proteinExistence type="predicted"/>
<reference evidence="1 2" key="1">
    <citation type="journal article" name="Sci. Rep.">
        <title>Genome-scale phylogenetic analyses confirm Olpidium as the closest living zoosporic fungus to the non-flagellated, terrestrial fungi.</title>
        <authorList>
            <person name="Chang Y."/>
            <person name="Rochon D."/>
            <person name="Sekimoto S."/>
            <person name="Wang Y."/>
            <person name="Chovatia M."/>
            <person name="Sandor L."/>
            <person name="Salamov A."/>
            <person name="Grigoriev I.V."/>
            <person name="Stajich J.E."/>
            <person name="Spatafora J.W."/>
        </authorList>
    </citation>
    <scope>NUCLEOTIDE SEQUENCE [LARGE SCALE GENOMIC DNA]</scope>
    <source>
        <strain evidence="1">S191</strain>
    </source>
</reference>
<name>A0A8H8DJN4_9FUNG</name>
<dbReference type="AlphaFoldDB" id="A0A8H8DJN4"/>
<evidence type="ECO:0000313" key="1">
    <source>
        <dbReference type="EMBL" id="KAG5460898.1"/>
    </source>
</evidence>
<feature type="non-terminal residue" evidence="1">
    <location>
        <position position="1"/>
    </location>
</feature>
<evidence type="ECO:0008006" key="3">
    <source>
        <dbReference type="Google" id="ProtNLM"/>
    </source>
</evidence>
<accession>A0A8H8DJN4</accession>
<dbReference type="Gene3D" id="4.10.60.10">
    <property type="entry name" value="Zinc finger, CCHC-type"/>
    <property type="match status" value="1"/>
</dbReference>
<gene>
    <name evidence="1" type="ORF">BJ554DRAFT_7001</name>
</gene>
<organism evidence="1 2">
    <name type="scientific">Olpidium bornovanus</name>
    <dbReference type="NCBI Taxonomy" id="278681"/>
    <lineage>
        <taxon>Eukaryota</taxon>
        <taxon>Fungi</taxon>
        <taxon>Fungi incertae sedis</taxon>
        <taxon>Olpidiomycota</taxon>
        <taxon>Olpidiomycotina</taxon>
        <taxon>Olpidiomycetes</taxon>
        <taxon>Olpidiales</taxon>
        <taxon>Olpidiaceae</taxon>
        <taxon>Olpidium</taxon>
    </lineage>
</organism>
<dbReference type="InterPro" id="IPR036875">
    <property type="entry name" value="Znf_CCHC_sf"/>
</dbReference>
<dbReference type="SUPFAM" id="SSF57756">
    <property type="entry name" value="Retrovirus zinc finger-like domains"/>
    <property type="match status" value="1"/>
</dbReference>
<comment type="caution">
    <text evidence="1">The sequence shown here is derived from an EMBL/GenBank/DDBJ whole genome shotgun (WGS) entry which is preliminary data.</text>
</comment>
<dbReference type="GO" id="GO:0003676">
    <property type="term" value="F:nucleic acid binding"/>
    <property type="evidence" value="ECO:0007669"/>
    <property type="project" value="InterPro"/>
</dbReference>
<evidence type="ECO:0000313" key="2">
    <source>
        <dbReference type="Proteomes" id="UP000673691"/>
    </source>
</evidence>
<keyword evidence="2" id="KW-1185">Reference proteome</keyword>
<dbReference type="Proteomes" id="UP000673691">
    <property type="component" value="Unassembled WGS sequence"/>
</dbReference>
<dbReference type="GO" id="GO:0008270">
    <property type="term" value="F:zinc ion binding"/>
    <property type="evidence" value="ECO:0007669"/>
    <property type="project" value="InterPro"/>
</dbReference>
<sequence length="107" mass="11435">HFTKYCNPDARGARPDLVRLPTPLDAPVQAVDQLRLGCCNSVSTSAAAPTLTIKLTKLTPAIRQWCMETGACLYCRKPGHSANACPTSPARPTLAVIDTSPDLKETS</sequence>